<dbReference type="InterPro" id="IPR005467">
    <property type="entry name" value="His_kinase_dom"/>
</dbReference>
<dbReference type="EMBL" id="LAQL01000014">
    <property type="protein sequence ID" value="KLN59494.1"/>
    <property type="molecule type" value="Genomic_DNA"/>
</dbReference>
<evidence type="ECO:0000313" key="16">
    <source>
        <dbReference type="EMBL" id="KLN59494.1"/>
    </source>
</evidence>
<gene>
    <name evidence="16" type="ORF">WH96_17190</name>
</gene>
<reference evidence="16 17" key="1">
    <citation type="submission" date="2015-03" db="EMBL/GenBank/DDBJ databases">
        <title>Genome Sequence of Kiloniella spongiae MEBiC09566, isolated from a marine sponge.</title>
        <authorList>
            <person name="Shao Z."/>
            <person name="Wang L."/>
            <person name="Li X."/>
        </authorList>
    </citation>
    <scope>NUCLEOTIDE SEQUENCE [LARGE SCALE GENOMIC DNA]</scope>
    <source>
        <strain evidence="16 17">MEBiC09566</strain>
    </source>
</reference>
<evidence type="ECO:0000256" key="1">
    <source>
        <dbReference type="ARBA" id="ARBA00000085"/>
    </source>
</evidence>
<accession>A0A0H2MAG2</accession>
<dbReference type="Pfam" id="PF02518">
    <property type="entry name" value="HATPase_c"/>
    <property type="match status" value="1"/>
</dbReference>
<dbReference type="InterPro" id="IPR036890">
    <property type="entry name" value="HATPase_C_sf"/>
</dbReference>
<dbReference type="AlphaFoldDB" id="A0A0H2MAG2"/>
<evidence type="ECO:0000259" key="15">
    <source>
        <dbReference type="PROSITE" id="PS50109"/>
    </source>
</evidence>
<keyword evidence="10" id="KW-0067">ATP-binding</keyword>
<keyword evidence="8" id="KW-0547">Nucleotide-binding</keyword>
<name>A0A0H2MAG2_9PROT</name>
<dbReference type="Pfam" id="PF07730">
    <property type="entry name" value="HisKA_3"/>
    <property type="match status" value="1"/>
</dbReference>
<dbReference type="GO" id="GO:0005524">
    <property type="term" value="F:ATP binding"/>
    <property type="evidence" value="ECO:0007669"/>
    <property type="project" value="UniProtKB-KW"/>
</dbReference>
<keyword evidence="9 16" id="KW-0418">Kinase</keyword>
<dbReference type="Proteomes" id="UP000035444">
    <property type="component" value="Unassembled WGS sequence"/>
</dbReference>
<evidence type="ECO:0000256" key="5">
    <source>
        <dbReference type="ARBA" id="ARBA00022553"/>
    </source>
</evidence>
<dbReference type="GO" id="GO:0000155">
    <property type="term" value="F:phosphorelay sensor kinase activity"/>
    <property type="evidence" value="ECO:0007669"/>
    <property type="project" value="InterPro"/>
</dbReference>
<dbReference type="PROSITE" id="PS50109">
    <property type="entry name" value="HIS_KIN"/>
    <property type="match status" value="1"/>
</dbReference>
<dbReference type="Pfam" id="PF17200">
    <property type="entry name" value="sCache_2"/>
    <property type="match status" value="1"/>
</dbReference>
<dbReference type="PANTHER" id="PTHR24421">
    <property type="entry name" value="NITRATE/NITRITE SENSOR PROTEIN NARX-RELATED"/>
    <property type="match status" value="1"/>
</dbReference>
<dbReference type="PANTHER" id="PTHR24421:SF10">
    <property type="entry name" value="NITRATE_NITRITE SENSOR PROTEIN NARQ"/>
    <property type="match status" value="1"/>
</dbReference>
<dbReference type="OrthoDB" id="9778496at2"/>
<evidence type="ECO:0000256" key="10">
    <source>
        <dbReference type="ARBA" id="ARBA00022840"/>
    </source>
</evidence>
<dbReference type="RefSeq" id="WP_047765470.1">
    <property type="nucleotide sequence ID" value="NZ_LAQL01000014.1"/>
</dbReference>
<keyword evidence="12" id="KW-0902">Two-component regulatory system</keyword>
<dbReference type="PIRSF" id="PIRSF037314">
    <property type="entry name" value="STHK_MctS"/>
    <property type="match status" value="1"/>
</dbReference>
<dbReference type="Gene3D" id="1.20.5.1930">
    <property type="match status" value="1"/>
</dbReference>
<evidence type="ECO:0000256" key="4">
    <source>
        <dbReference type="ARBA" id="ARBA00022475"/>
    </source>
</evidence>
<protein>
    <recommendedName>
        <fullName evidence="3">histidine kinase</fullName>
        <ecNumber evidence="3">2.7.13.3</ecNumber>
    </recommendedName>
</protein>
<evidence type="ECO:0000313" key="17">
    <source>
        <dbReference type="Proteomes" id="UP000035444"/>
    </source>
</evidence>
<dbReference type="InterPro" id="IPR011712">
    <property type="entry name" value="Sig_transdc_His_kin_sub3_dim/P"/>
</dbReference>
<proteinExistence type="predicted"/>
<dbReference type="SMART" id="SM01049">
    <property type="entry name" value="Cache_2"/>
    <property type="match status" value="1"/>
</dbReference>
<dbReference type="Gene3D" id="3.30.450.20">
    <property type="entry name" value="PAS domain"/>
    <property type="match status" value="1"/>
</dbReference>
<keyword evidence="17" id="KW-1185">Reference proteome</keyword>
<keyword evidence="5" id="KW-0597">Phosphoprotein</keyword>
<evidence type="ECO:0000256" key="12">
    <source>
        <dbReference type="ARBA" id="ARBA00023012"/>
    </source>
</evidence>
<dbReference type="CDD" id="cd16917">
    <property type="entry name" value="HATPase_UhpB-NarQ-NarX-like"/>
    <property type="match status" value="1"/>
</dbReference>
<keyword evidence="7 14" id="KW-0812">Transmembrane</keyword>
<dbReference type="GO" id="GO:0005886">
    <property type="term" value="C:plasma membrane"/>
    <property type="evidence" value="ECO:0007669"/>
    <property type="project" value="UniProtKB-SubCell"/>
</dbReference>
<comment type="caution">
    <text evidence="16">The sequence shown here is derived from an EMBL/GenBank/DDBJ whole genome shotgun (WGS) entry which is preliminary data.</text>
</comment>
<feature type="domain" description="Histidine kinase" evidence="15">
    <location>
        <begin position="253"/>
        <end position="455"/>
    </location>
</feature>
<keyword evidence="6" id="KW-0808">Transferase</keyword>
<dbReference type="GO" id="GO:0046983">
    <property type="term" value="F:protein dimerization activity"/>
    <property type="evidence" value="ECO:0007669"/>
    <property type="project" value="InterPro"/>
</dbReference>
<keyword evidence="4" id="KW-1003">Cell membrane</keyword>
<keyword evidence="11 14" id="KW-1133">Transmembrane helix</keyword>
<evidence type="ECO:0000256" key="3">
    <source>
        <dbReference type="ARBA" id="ARBA00012438"/>
    </source>
</evidence>
<evidence type="ECO:0000256" key="9">
    <source>
        <dbReference type="ARBA" id="ARBA00022777"/>
    </source>
</evidence>
<comment type="subcellular location">
    <subcellularLocation>
        <location evidence="2">Cell membrane</location>
        <topology evidence="2">Multi-pass membrane protein</topology>
    </subcellularLocation>
</comment>
<dbReference type="SUPFAM" id="SSF55874">
    <property type="entry name" value="ATPase domain of HSP90 chaperone/DNA topoisomerase II/histidine kinase"/>
    <property type="match status" value="1"/>
</dbReference>
<comment type="catalytic activity">
    <reaction evidence="1">
        <text>ATP + protein L-histidine = ADP + protein N-phospho-L-histidine.</text>
        <dbReference type="EC" id="2.7.13.3"/>
    </reaction>
</comment>
<dbReference type="SMART" id="SM00387">
    <property type="entry name" value="HATPase_c"/>
    <property type="match status" value="1"/>
</dbReference>
<keyword evidence="13 14" id="KW-0472">Membrane</keyword>
<evidence type="ECO:0000256" key="2">
    <source>
        <dbReference type="ARBA" id="ARBA00004651"/>
    </source>
</evidence>
<organism evidence="16 17">
    <name type="scientific">Kiloniella spongiae</name>
    <dbReference type="NCBI Taxonomy" id="1489064"/>
    <lineage>
        <taxon>Bacteria</taxon>
        <taxon>Pseudomonadati</taxon>
        <taxon>Pseudomonadota</taxon>
        <taxon>Alphaproteobacteria</taxon>
        <taxon>Rhodospirillales</taxon>
        <taxon>Kiloniellaceae</taxon>
        <taxon>Kiloniella</taxon>
    </lineage>
</organism>
<evidence type="ECO:0000256" key="6">
    <source>
        <dbReference type="ARBA" id="ARBA00022679"/>
    </source>
</evidence>
<dbReference type="InterPro" id="IPR003594">
    <property type="entry name" value="HATPase_dom"/>
</dbReference>
<dbReference type="InterPro" id="IPR033480">
    <property type="entry name" value="sCache_2"/>
</dbReference>
<dbReference type="InterPro" id="IPR017171">
    <property type="entry name" value="Sig_transdc_His_kinase_MctS"/>
</dbReference>
<dbReference type="STRING" id="1489064.WH96_17190"/>
<feature type="transmembrane region" description="Helical" evidence="14">
    <location>
        <begin position="204"/>
        <end position="226"/>
    </location>
</feature>
<sequence length="464" mass="51657">MNLKQKVLLLATVPLILAISAISILVTYQTQSLSNEEIAAFERNMLNAKKLELLNYLSLAQTSIRHIYEPAAGNDQYAKEQVKEILKTLTYGEDGYFFVYDFEGTNLVHPKQSDLIGKNWWELKDTTGNFVIQNLIFRAQEGGGFHRYLWAKPSSGEIRDKISYAVALDKWNWMLGTGLYIDDVIAQVAEFELEVEERIRQTSLIILVITFTALGGVFVTGIAINLHERRVADGKLKDLTQRIIETQEEERGRVARELHDGISQILVSIKYAHEIALKKAQRITEDTEGVAGAIEKGANALNIAISEVRRISRDLRPSLLDDLGLSPALESLGHEFSERTGIKIKISTVTFRNLLPKDAKTTLFRVAQEALTNIERHANADHVNIILAAHQGIVTLEISDNGSGFDIQGLNAKKDPLAGIGLRNMQERMEHHGGELDITSSPSGTKIIATLPKGILRTEAEIKS</sequence>
<evidence type="ECO:0000256" key="8">
    <source>
        <dbReference type="ARBA" id="ARBA00022741"/>
    </source>
</evidence>
<dbReference type="EC" id="2.7.13.3" evidence="3"/>
<evidence type="ECO:0000256" key="14">
    <source>
        <dbReference type="SAM" id="Phobius"/>
    </source>
</evidence>
<dbReference type="InterPro" id="IPR050482">
    <property type="entry name" value="Sensor_HK_TwoCompSys"/>
</dbReference>
<dbReference type="Gene3D" id="3.30.565.10">
    <property type="entry name" value="Histidine kinase-like ATPase, C-terminal domain"/>
    <property type="match status" value="1"/>
</dbReference>
<evidence type="ECO:0000256" key="7">
    <source>
        <dbReference type="ARBA" id="ARBA00022692"/>
    </source>
</evidence>
<dbReference type="PATRIC" id="fig|1489064.4.peg.431"/>
<evidence type="ECO:0000256" key="11">
    <source>
        <dbReference type="ARBA" id="ARBA00022989"/>
    </source>
</evidence>
<evidence type="ECO:0000256" key="13">
    <source>
        <dbReference type="ARBA" id="ARBA00023136"/>
    </source>
</evidence>